<evidence type="ECO:0000313" key="2">
    <source>
        <dbReference type="RefSeq" id="XP_028138204.1"/>
    </source>
</evidence>
<feature type="compositionally biased region" description="Pro residues" evidence="1">
    <location>
        <begin position="680"/>
        <end position="691"/>
    </location>
</feature>
<feature type="region of interest" description="Disordered" evidence="1">
    <location>
        <begin position="523"/>
        <end position="559"/>
    </location>
</feature>
<feature type="compositionally biased region" description="Low complexity" evidence="1">
    <location>
        <begin position="668"/>
        <end position="679"/>
    </location>
</feature>
<feature type="compositionally biased region" description="Pro residues" evidence="1">
    <location>
        <begin position="705"/>
        <end position="714"/>
    </location>
</feature>
<feature type="region of interest" description="Disordered" evidence="1">
    <location>
        <begin position="642"/>
        <end position="721"/>
    </location>
</feature>
<dbReference type="AlphaFoldDB" id="A0A6P7FPC5"/>
<protein>
    <submittedName>
        <fullName evidence="2">Uncharacterized protein LOC114332580</fullName>
    </submittedName>
</protein>
<dbReference type="InParanoid" id="A0A6P7FPC5"/>
<proteinExistence type="predicted"/>
<evidence type="ECO:0000256" key="1">
    <source>
        <dbReference type="SAM" id="MobiDB-lite"/>
    </source>
</evidence>
<feature type="compositionally biased region" description="Low complexity" evidence="1">
    <location>
        <begin position="692"/>
        <end position="704"/>
    </location>
</feature>
<feature type="region of interest" description="Disordered" evidence="1">
    <location>
        <begin position="592"/>
        <end position="618"/>
    </location>
</feature>
<dbReference type="RefSeq" id="XP_028138204.1">
    <property type="nucleotide sequence ID" value="XM_028282403.1"/>
</dbReference>
<reference evidence="2" key="1">
    <citation type="submission" date="2025-08" db="UniProtKB">
        <authorList>
            <consortium name="RefSeq"/>
        </authorList>
    </citation>
    <scope>IDENTIFICATION</scope>
    <source>
        <tissue evidence="2">Whole insect</tissue>
    </source>
</reference>
<feature type="compositionally biased region" description="Acidic residues" evidence="1">
    <location>
        <begin position="655"/>
        <end position="664"/>
    </location>
</feature>
<sequence length="806" mass="90651">MILKIQQNAGTSLYIMLLCFPNFLNGLPKNREKRSFMDSFMGISRGYYNPEYEGSNLIQSFLAPAHQINFQRSQDGDFILHVPFEEEAEVKFLNVYQDPDCPPNQGVEFIPYPPRTPTRYPSKDTVIDSDLVTSEKGKIYKYTSSPTTTLTNDNPMSVKVPLTSIVDSKESTDMSKAISKDTDEYVKDTQDINISVPPAIQTSETTITQDNSALKEEVDKIFQKGTNTETISTNIKISDDDEVNPVIPIIPVNTQTNNEKTVTNVYEYNEKLTQNSDNIKEGWIQIPKLHYHPATTNSVENTNEVSESSKSVYSFLKDTINNIPSQNNVPFIGTQSNQDLPTPNFDNLEDLLNRTRLNNTTVVYTRSIDLPPYIPNGLSAPPTLGFKENNYLTAPDPSNPPAPLNRQPNTLLIDDWLEMSRKMYNKLSPEDKRKVYEANKAVVTGKYRYDNDDISDVKMKLLKDNYLVADRIKDPAIDVRIKGGGNTRSNTIKNYFDTINSIENETKTDSELRTNKIKLGSRIGFPEEGNFNNKPFPEKSDVKSYTVKESDSKKDNEPLNVKEKTVENTASFKNNLKTKTSDAIRHTLDKRTKLSSQTESTVLTQTKPSFPTSLSNIDNERIKNSKEFDDFERPVIPDNVLAMFDPNFDDKDTSDNEIQDDDEPSPLTTKQAAVTTTTLPPIPLPPPPPQKLPRAPLSIPRPSISQPPFPPSPASRPATPNIPPMLNENYAHTLWSSASNNIAARPPPPRRPIYRPSRPINRPTSNDILAEIFSQIVEGVTRTIITETARNYGGPAGMEFIRRLGL</sequence>
<feature type="compositionally biased region" description="Polar residues" evidence="1">
    <location>
        <begin position="594"/>
        <end position="617"/>
    </location>
</feature>
<feature type="region of interest" description="Disordered" evidence="1">
    <location>
        <begin position="740"/>
        <end position="764"/>
    </location>
</feature>
<name>A0A6P7FPC5_DIAVI</name>
<organism evidence="2">
    <name type="scientific">Diabrotica virgifera virgifera</name>
    <name type="common">western corn rootworm</name>
    <dbReference type="NCBI Taxonomy" id="50390"/>
    <lineage>
        <taxon>Eukaryota</taxon>
        <taxon>Metazoa</taxon>
        <taxon>Ecdysozoa</taxon>
        <taxon>Arthropoda</taxon>
        <taxon>Hexapoda</taxon>
        <taxon>Insecta</taxon>
        <taxon>Pterygota</taxon>
        <taxon>Neoptera</taxon>
        <taxon>Endopterygota</taxon>
        <taxon>Coleoptera</taxon>
        <taxon>Polyphaga</taxon>
        <taxon>Cucujiformia</taxon>
        <taxon>Chrysomeloidea</taxon>
        <taxon>Chrysomelidae</taxon>
        <taxon>Galerucinae</taxon>
        <taxon>Diabroticina</taxon>
        <taxon>Diabroticites</taxon>
        <taxon>Diabrotica</taxon>
    </lineage>
</organism>
<feature type="compositionally biased region" description="Basic and acidic residues" evidence="1">
    <location>
        <begin position="536"/>
        <end position="559"/>
    </location>
</feature>
<gene>
    <name evidence="2" type="primary">LOC114332580</name>
</gene>
<dbReference type="OrthoDB" id="10686356at2759"/>
<feature type="compositionally biased region" description="Low complexity" evidence="1">
    <location>
        <begin position="754"/>
        <end position="763"/>
    </location>
</feature>
<dbReference type="KEGG" id="dvv:114332580"/>
<accession>A0A6P7FPC5</accession>